<dbReference type="InterPro" id="IPR000182">
    <property type="entry name" value="GNAT_dom"/>
</dbReference>
<dbReference type="SUPFAM" id="SSF55729">
    <property type="entry name" value="Acyl-CoA N-acyltransferases (Nat)"/>
    <property type="match status" value="1"/>
</dbReference>
<proteinExistence type="inferred from homology"/>
<evidence type="ECO:0000256" key="3">
    <source>
        <dbReference type="ARBA" id="ARBA00023315"/>
    </source>
</evidence>
<evidence type="ECO:0000259" key="4">
    <source>
        <dbReference type="PROSITE" id="PS51186"/>
    </source>
</evidence>
<name>A0A9J7AYP5_9PROT</name>
<dbReference type="PANTHER" id="PTHR10545:SF29">
    <property type="entry name" value="GH14572P-RELATED"/>
    <property type="match status" value="1"/>
</dbReference>
<dbReference type="Proteomes" id="UP001060336">
    <property type="component" value="Chromosome"/>
</dbReference>
<dbReference type="InterPro" id="IPR051016">
    <property type="entry name" value="Diverse_Substrate_AcTransf"/>
</dbReference>
<reference evidence="5" key="1">
    <citation type="submission" date="2022-08" db="EMBL/GenBank/DDBJ databases">
        <title>Nisaea acidiphila sp. nov., isolated from a marine algal debris and emended description of the genus Nisaea Urios et al. 2008.</title>
        <authorList>
            <person name="Kwon K."/>
        </authorList>
    </citation>
    <scope>NUCLEOTIDE SEQUENCE</scope>
    <source>
        <strain evidence="5">MEBiC11861</strain>
    </source>
</reference>
<dbReference type="CDD" id="cd04301">
    <property type="entry name" value="NAT_SF"/>
    <property type="match status" value="1"/>
</dbReference>
<dbReference type="RefSeq" id="WP_257771654.1">
    <property type="nucleotide sequence ID" value="NZ_CP102480.1"/>
</dbReference>
<keyword evidence="2" id="KW-0808">Transferase</keyword>
<organism evidence="5 6">
    <name type="scientific">Nisaea acidiphila</name>
    <dbReference type="NCBI Taxonomy" id="1862145"/>
    <lineage>
        <taxon>Bacteria</taxon>
        <taxon>Pseudomonadati</taxon>
        <taxon>Pseudomonadota</taxon>
        <taxon>Alphaproteobacteria</taxon>
        <taxon>Rhodospirillales</taxon>
        <taxon>Thalassobaculaceae</taxon>
        <taxon>Nisaea</taxon>
    </lineage>
</organism>
<dbReference type="EMBL" id="CP102480">
    <property type="protein sequence ID" value="UUX51906.1"/>
    <property type="molecule type" value="Genomic_DNA"/>
</dbReference>
<keyword evidence="3" id="KW-0012">Acyltransferase</keyword>
<dbReference type="Pfam" id="PF00583">
    <property type="entry name" value="Acetyltransf_1"/>
    <property type="match status" value="1"/>
</dbReference>
<dbReference type="PROSITE" id="PS51186">
    <property type="entry name" value="GNAT"/>
    <property type="match status" value="1"/>
</dbReference>
<keyword evidence="6" id="KW-1185">Reference proteome</keyword>
<feature type="domain" description="N-acetyltransferase" evidence="4">
    <location>
        <begin position="5"/>
        <end position="162"/>
    </location>
</feature>
<dbReference type="Gene3D" id="3.40.630.30">
    <property type="match status" value="1"/>
</dbReference>
<evidence type="ECO:0000313" key="5">
    <source>
        <dbReference type="EMBL" id="UUX51906.1"/>
    </source>
</evidence>
<sequence length="163" mass="17945">MSDDIKIRPATREDVPQLFKLVQGLAEYVKETHLLKATEADLLRDGFGPEPRFKAIVADDGDGTLLGNVIYSANYSTWIGRSVCYIDDFFVSEAARGKGLGKRLMAAVAAEAVAAGHGRIALSVLHWNPAREVYHRLGFEHEEEWLRYSVSGEALRNLAAAAD</sequence>
<evidence type="ECO:0000256" key="2">
    <source>
        <dbReference type="ARBA" id="ARBA00022679"/>
    </source>
</evidence>
<dbReference type="GO" id="GO:0008080">
    <property type="term" value="F:N-acetyltransferase activity"/>
    <property type="evidence" value="ECO:0007669"/>
    <property type="project" value="UniProtKB-ARBA"/>
</dbReference>
<dbReference type="KEGG" id="naci:NUH88_09420"/>
<evidence type="ECO:0000256" key="1">
    <source>
        <dbReference type="ARBA" id="ARBA00008694"/>
    </source>
</evidence>
<accession>A0A9J7AYP5</accession>
<protein>
    <submittedName>
        <fullName evidence="5">GNAT family N-acetyltransferase</fullName>
    </submittedName>
</protein>
<dbReference type="InterPro" id="IPR016181">
    <property type="entry name" value="Acyl_CoA_acyltransferase"/>
</dbReference>
<comment type="similarity">
    <text evidence="1">Belongs to the acetyltransferase family.</text>
</comment>
<gene>
    <name evidence="5" type="ORF">NUH88_09420</name>
</gene>
<dbReference type="PANTHER" id="PTHR10545">
    <property type="entry name" value="DIAMINE N-ACETYLTRANSFERASE"/>
    <property type="match status" value="1"/>
</dbReference>
<dbReference type="AlphaFoldDB" id="A0A9J7AYP5"/>
<evidence type="ECO:0000313" key="6">
    <source>
        <dbReference type="Proteomes" id="UP001060336"/>
    </source>
</evidence>
<dbReference type="FunFam" id="3.40.630.30:FF:000064">
    <property type="entry name" value="GNAT family acetyltransferase"/>
    <property type="match status" value="1"/>
</dbReference>